<dbReference type="HOGENOM" id="CLU_2748889_0_0_3"/>
<sequence>MEKLTQVQNKQSNLSNLLYQMHSENTSMMTKVHHDYLQVQQKSLQEINSMQINLADYQKFVKQLWQFSSS</sequence>
<accession>K9ZGW4</accession>
<dbReference type="AlphaFoldDB" id="K9ZGW4"/>
<evidence type="ECO:0000313" key="2">
    <source>
        <dbReference type="Proteomes" id="UP000010474"/>
    </source>
</evidence>
<name>K9ZGW4_ANACC</name>
<dbReference type="KEGG" id="acy:Anacy_3062"/>
<proteinExistence type="predicted"/>
<organism evidence="1 2">
    <name type="scientific">Anabaena cylindrica (strain ATCC 27899 / PCC 7122)</name>
    <dbReference type="NCBI Taxonomy" id="272123"/>
    <lineage>
        <taxon>Bacteria</taxon>
        <taxon>Bacillati</taxon>
        <taxon>Cyanobacteriota</taxon>
        <taxon>Cyanophyceae</taxon>
        <taxon>Nostocales</taxon>
        <taxon>Nostocaceae</taxon>
        <taxon>Anabaena</taxon>
    </lineage>
</organism>
<dbReference type="EMBL" id="CP003659">
    <property type="protein sequence ID" value="AFZ58478.1"/>
    <property type="molecule type" value="Genomic_DNA"/>
</dbReference>
<evidence type="ECO:0000313" key="1">
    <source>
        <dbReference type="EMBL" id="AFZ58478.1"/>
    </source>
</evidence>
<gene>
    <name evidence="1" type="ordered locus">Anacy_3062</name>
</gene>
<dbReference type="STRING" id="272123.Anacy_3062"/>
<dbReference type="PATRIC" id="fig|272123.3.peg.3343"/>
<dbReference type="Proteomes" id="UP000010474">
    <property type="component" value="Chromosome"/>
</dbReference>
<protein>
    <submittedName>
        <fullName evidence="1">Uncharacterized protein</fullName>
    </submittedName>
</protein>
<reference evidence="2" key="1">
    <citation type="journal article" date="2013" name="Proc. Natl. Acad. Sci. U.S.A.">
        <title>Improving the coverage of the cyanobacterial phylum using diversity-driven genome sequencing.</title>
        <authorList>
            <person name="Shih P.M."/>
            <person name="Wu D."/>
            <person name="Latifi A."/>
            <person name="Axen S.D."/>
            <person name="Fewer D.P."/>
            <person name="Talla E."/>
            <person name="Calteau A."/>
            <person name="Cai F."/>
            <person name="Tandeau de Marsac N."/>
            <person name="Rippka R."/>
            <person name="Herdman M."/>
            <person name="Sivonen K."/>
            <person name="Coursin T."/>
            <person name="Laurent T."/>
            <person name="Goodwin L."/>
            <person name="Nolan M."/>
            <person name="Davenport K.W."/>
            <person name="Han C.S."/>
            <person name="Rubin E.M."/>
            <person name="Eisen J.A."/>
            <person name="Woyke T."/>
            <person name="Gugger M."/>
            <person name="Kerfeld C.A."/>
        </authorList>
    </citation>
    <scope>NUCLEOTIDE SEQUENCE [LARGE SCALE GENOMIC DNA]</scope>
    <source>
        <strain evidence="2">ATCC 27899 / PCC 7122</strain>
    </source>
</reference>
<keyword evidence="2" id="KW-1185">Reference proteome</keyword>